<feature type="binding site" evidence="1">
    <location>
        <position position="252"/>
    </location>
    <ligand>
        <name>[2Fe-2S] cluster</name>
        <dbReference type="ChEBI" id="CHEBI:190135"/>
    </ligand>
</feature>
<dbReference type="InterPro" id="IPR017938">
    <property type="entry name" value="Riboflavin_synthase-like_b-brl"/>
</dbReference>
<dbReference type="Pfam" id="PF00175">
    <property type="entry name" value="NAD_binding_1"/>
    <property type="match status" value="1"/>
</dbReference>
<protein>
    <submittedName>
        <fullName evidence="3">NAD(P)H-flavin reductase</fullName>
    </submittedName>
</protein>
<dbReference type="CDD" id="cd06221">
    <property type="entry name" value="sulfite_reductase_like"/>
    <property type="match status" value="1"/>
</dbReference>
<dbReference type="InterPro" id="IPR039261">
    <property type="entry name" value="FNR_nucleotide-bd"/>
</dbReference>
<dbReference type="PANTHER" id="PTHR43513:SF1">
    <property type="entry name" value="ANAEROBIC SULFITE REDUCTASE SUBUNIT B"/>
    <property type="match status" value="1"/>
</dbReference>
<feature type="binding site" evidence="1">
    <location>
        <position position="255"/>
    </location>
    <ligand>
        <name>[2Fe-2S] cluster</name>
        <dbReference type="ChEBI" id="CHEBI:190135"/>
    </ligand>
</feature>
<organism evidence="3 4">
    <name type="scientific">Inmirania thermothiophila</name>
    <dbReference type="NCBI Taxonomy" id="1750597"/>
    <lineage>
        <taxon>Bacteria</taxon>
        <taxon>Pseudomonadati</taxon>
        <taxon>Pseudomonadota</taxon>
        <taxon>Gammaproteobacteria</taxon>
        <taxon>Chromatiales</taxon>
        <taxon>Ectothiorhodospiraceae</taxon>
        <taxon>Inmirania</taxon>
    </lineage>
</organism>
<dbReference type="InterPro" id="IPR001433">
    <property type="entry name" value="OxRdtase_FAD/NAD-bd"/>
</dbReference>
<name>A0A3N1Y623_9GAMM</name>
<sequence length="283" mass="30917">MAETFAEGLDLPRPVRIVARRRESEDVFSIVLEPEGPFRYVPGQFNMLALPGVGEVAISIAPAPGDDGTGACGRIQHTIRIVGRVTRALAALPAGAVIGLRGPFGRGWPVAEARGRDLVLVSGGLGLAPLSPVMEYVLARRGDYGRVTLLHGIRRPGELFFRDRIDRWRAAPGTEVLLATDHADAHWQEHVGVVTTLFDVVELDPQRTVAMTCGPEPMMRFTAIHLLHKRGMAPERIFLSEERNMQCGVGRCGHCQIGPRFVCTDGPVFALPELGRYLKVEGF</sequence>
<evidence type="ECO:0000256" key="1">
    <source>
        <dbReference type="PIRSR" id="PIRSR006816-2"/>
    </source>
</evidence>
<dbReference type="Gene3D" id="3.40.50.80">
    <property type="entry name" value="Nucleotide-binding domain of ferredoxin-NADP reductase (FNR) module"/>
    <property type="match status" value="1"/>
</dbReference>
<dbReference type="AlphaFoldDB" id="A0A3N1Y623"/>
<dbReference type="Pfam" id="PF10418">
    <property type="entry name" value="DHODB_Fe-S_bind"/>
    <property type="match status" value="1"/>
</dbReference>
<proteinExistence type="predicted"/>
<dbReference type="PIRSF" id="PIRSF006816">
    <property type="entry name" value="Cyc3_hyd_g"/>
    <property type="match status" value="1"/>
</dbReference>
<keyword evidence="1" id="KW-0408">Iron</keyword>
<evidence type="ECO:0000313" key="4">
    <source>
        <dbReference type="Proteomes" id="UP000276634"/>
    </source>
</evidence>
<reference evidence="3 4" key="1">
    <citation type="submission" date="2018-11" db="EMBL/GenBank/DDBJ databases">
        <title>Genomic Encyclopedia of Type Strains, Phase IV (KMG-IV): sequencing the most valuable type-strain genomes for metagenomic binning, comparative biology and taxonomic classification.</title>
        <authorList>
            <person name="Goeker M."/>
        </authorList>
    </citation>
    <scope>NUCLEOTIDE SEQUENCE [LARGE SCALE GENOMIC DNA]</scope>
    <source>
        <strain evidence="3 4">DSM 100275</strain>
    </source>
</reference>
<dbReference type="Proteomes" id="UP000276634">
    <property type="component" value="Unassembled WGS sequence"/>
</dbReference>
<dbReference type="GO" id="GO:0016491">
    <property type="term" value="F:oxidoreductase activity"/>
    <property type="evidence" value="ECO:0007669"/>
    <property type="project" value="InterPro"/>
</dbReference>
<keyword evidence="1" id="KW-0479">Metal-binding</keyword>
<dbReference type="InterPro" id="IPR050353">
    <property type="entry name" value="PyrK_electron_transfer"/>
</dbReference>
<dbReference type="GO" id="GO:0006221">
    <property type="term" value="P:pyrimidine nucleotide biosynthetic process"/>
    <property type="evidence" value="ECO:0007669"/>
    <property type="project" value="InterPro"/>
</dbReference>
<dbReference type="InterPro" id="IPR012165">
    <property type="entry name" value="Cyt_c3_hydrogenase_gsu"/>
</dbReference>
<gene>
    <name evidence="3" type="ORF">EDC57_1968</name>
</gene>
<dbReference type="PANTHER" id="PTHR43513">
    <property type="entry name" value="DIHYDROOROTATE DEHYDROGENASE B (NAD(+)), ELECTRON TRANSFER SUBUNIT"/>
    <property type="match status" value="1"/>
</dbReference>
<dbReference type="InterPro" id="IPR019480">
    <property type="entry name" value="Dihydroorotate_DH_Fe-S-bd"/>
</dbReference>
<dbReference type="SUPFAM" id="SSF52343">
    <property type="entry name" value="Ferredoxin reductase-like, C-terminal NADP-linked domain"/>
    <property type="match status" value="1"/>
</dbReference>
<evidence type="ECO:0000259" key="2">
    <source>
        <dbReference type="PROSITE" id="PS51384"/>
    </source>
</evidence>
<dbReference type="PRINTS" id="PR00406">
    <property type="entry name" value="CYTB5RDTASE"/>
</dbReference>
<keyword evidence="1" id="KW-0411">Iron-sulfur</keyword>
<dbReference type="RefSeq" id="WP_123401661.1">
    <property type="nucleotide sequence ID" value="NZ_RJVI01000002.1"/>
</dbReference>
<feature type="domain" description="FAD-binding FR-type" evidence="2">
    <location>
        <begin position="10"/>
        <end position="110"/>
    </location>
</feature>
<feature type="binding site" evidence="1">
    <location>
        <position position="247"/>
    </location>
    <ligand>
        <name>[2Fe-2S] cluster</name>
        <dbReference type="ChEBI" id="CHEBI:190135"/>
    </ligand>
</feature>
<dbReference type="InterPro" id="IPR017927">
    <property type="entry name" value="FAD-bd_FR_type"/>
</dbReference>
<dbReference type="Gene3D" id="2.40.30.10">
    <property type="entry name" value="Translation factors"/>
    <property type="match status" value="1"/>
</dbReference>
<keyword evidence="4" id="KW-1185">Reference proteome</keyword>
<dbReference type="PROSITE" id="PS51384">
    <property type="entry name" value="FAD_FR"/>
    <property type="match status" value="1"/>
</dbReference>
<dbReference type="GO" id="GO:0050660">
    <property type="term" value="F:flavin adenine dinucleotide binding"/>
    <property type="evidence" value="ECO:0007669"/>
    <property type="project" value="InterPro"/>
</dbReference>
<dbReference type="GO" id="GO:0046872">
    <property type="term" value="F:metal ion binding"/>
    <property type="evidence" value="ECO:0007669"/>
    <property type="project" value="UniProtKB-KW"/>
</dbReference>
<keyword evidence="1" id="KW-0001">2Fe-2S</keyword>
<dbReference type="EMBL" id="RJVI01000002">
    <property type="protein sequence ID" value="ROR32757.1"/>
    <property type="molecule type" value="Genomic_DNA"/>
</dbReference>
<dbReference type="OrthoDB" id="9796486at2"/>
<dbReference type="SUPFAM" id="SSF63380">
    <property type="entry name" value="Riboflavin synthase domain-like"/>
    <property type="match status" value="1"/>
</dbReference>
<accession>A0A3N1Y623</accession>
<comment type="cofactor">
    <cofactor evidence="1">
        <name>[2Fe-2S] cluster</name>
        <dbReference type="ChEBI" id="CHEBI:190135"/>
    </cofactor>
    <text evidence="1">Binds 1 [2Fe-2S] cluster per subunit.</text>
</comment>
<comment type="caution">
    <text evidence="3">The sequence shown here is derived from an EMBL/GenBank/DDBJ whole genome shotgun (WGS) entry which is preliminary data.</text>
</comment>
<feature type="binding site" evidence="1">
    <location>
        <position position="263"/>
    </location>
    <ligand>
        <name>[2Fe-2S] cluster</name>
        <dbReference type="ChEBI" id="CHEBI:190135"/>
    </ligand>
</feature>
<evidence type="ECO:0000313" key="3">
    <source>
        <dbReference type="EMBL" id="ROR32757.1"/>
    </source>
</evidence>
<dbReference type="GO" id="GO:0051537">
    <property type="term" value="F:2 iron, 2 sulfur cluster binding"/>
    <property type="evidence" value="ECO:0007669"/>
    <property type="project" value="UniProtKB-KW"/>
</dbReference>